<dbReference type="InterPro" id="IPR009057">
    <property type="entry name" value="Homeodomain-like_sf"/>
</dbReference>
<evidence type="ECO:0000256" key="3">
    <source>
        <dbReference type="ARBA" id="ARBA00023163"/>
    </source>
</evidence>
<protein>
    <submittedName>
        <fullName evidence="6">TetR/AcrR family transcriptional regulator</fullName>
    </submittedName>
</protein>
<dbReference type="InterPro" id="IPR001647">
    <property type="entry name" value="HTH_TetR"/>
</dbReference>
<keyword evidence="7" id="KW-1185">Reference proteome</keyword>
<dbReference type="SUPFAM" id="SSF48498">
    <property type="entry name" value="Tetracyclin repressor-like, C-terminal domain"/>
    <property type="match status" value="1"/>
</dbReference>
<evidence type="ECO:0000259" key="5">
    <source>
        <dbReference type="PROSITE" id="PS50977"/>
    </source>
</evidence>
<keyword evidence="2 4" id="KW-0238">DNA-binding</keyword>
<evidence type="ECO:0000313" key="6">
    <source>
        <dbReference type="EMBL" id="MFC5440217.1"/>
    </source>
</evidence>
<dbReference type="Proteomes" id="UP001596018">
    <property type="component" value="Unassembled WGS sequence"/>
</dbReference>
<dbReference type="InterPro" id="IPR036271">
    <property type="entry name" value="Tet_transcr_reg_TetR-rel_C_sf"/>
</dbReference>
<dbReference type="Pfam" id="PF00440">
    <property type="entry name" value="TetR_N"/>
    <property type="match status" value="1"/>
</dbReference>
<keyword evidence="3" id="KW-0804">Transcription</keyword>
<organism evidence="6 7">
    <name type="scientific">Rhodanobacter ginsenosidimutans</name>
    <dbReference type="NCBI Taxonomy" id="490571"/>
    <lineage>
        <taxon>Bacteria</taxon>
        <taxon>Pseudomonadati</taxon>
        <taxon>Pseudomonadota</taxon>
        <taxon>Gammaproteobacteria</taxon>
        <taxon>Lysobacterales</taxon>
        <taxon>Rhodanobacteraceae</taxon>
        <taxon>Rhodanobacter</taxon>
    </lineage>
</organism>
<dbReference type="Pfam" id="PF16925">
    <property type="entry name" value="TetR_C_13"/>
    <property type="match status" value="1"/>
</dbReference>
<dbReference type="EMBL" id="JBHSMM010000001">
    <property type="protein sequence ID" value="MFC5440217.1"/>
    <property type="molecule type" value="Genomic_DNA"/>
</dbReference>
<proteinExistence type="predicted"/>
<dbReference type="PANTHER" id="PTHR47506">
    <property type="entry name" value="TRANSCRIPTIONAL REGULATORY PROTEIN"/>
    <property type="match status" value="1"/>
</dbReference>
<dbReference type="PRINTS" id="PR00455">
    <property type="entry name" value="HTHTETR"/>
</dbReference>
<dbReference type="Gene3D" id="1.10.357.10">
    <property type="entry name" value="Tetracycline Repressor, domain 2"/>
    <property type="match status" value="1"/>
</dbReference>
<feature type="domain" description="HTH tetR-type" evidence="5">
    <location>
        <begin position="1"/>
        <end position="58"/>
    </location>
</feature>
<dbReference type="PANTHER" id="PTHR47506:SF10">
    <property type="entry name" value="TRANSCRIPTIONAL REGULATORY PROTEIN"/>
    <property type="match status" value="1"/>
</dbReference>
<feature type="DNA-binding region" description="H-T-H motif" evidence="4">
    <location>
        <begin position="21"/>
        <end position="40"/>
    </location>
</feature>
<name>A0ABW0JWG4_9GAMM</name>
<gene>
    <name evidence="6" type="ORF">ACFPK0_09360</name>
</gene>
<reference evidence="7" key="1">
    <citation type="journal article" date="2019" name="Int. J. Syst. Evol. Microbiol.">
        <title>The Global Catalogue of Microorganisms (GCM) 10K type strain sequencing project: providing services to taxonomists for standard genome sequencing and annotation.</title>
        <authorList>
            <consortium name="The Broad Institute Genomics Platform"/>
            <consortium name="The Broad Institute Genome Sequencing Center for Infectious Disease"/>
            <person name="Wu L."/>
            <person name="Ma J."/>
        </authorList>
    </citation>
    <scope>NUCLEOTIDE SEQUENCE [LARGE SCALE GENOMIC DNA]</scope>
    <source>
        <strain evidence="7">KACC 12822</strain>
    </source>
</reference>
<dbReference type="SUPFAM" id="SSF46689">
    <property type="entry name" value="Homeodomain-like"/>
    <property type="match status" value="1"/>
</dbReference>
<comment type="caution">
    <text evidence="6">The sequence shown here is derived from an EMBL/GenBank/DDBJ whole genome shotgun (WGS) entry which is preliminary data.</text>
</comment>
<dbReference type="RefSeq" id="WP_377340058.1">
    <property type="nucleotide sequence ID" value="NZ_JALBWS010000012.1"/>
</dbReference>
<keyword evidence="1" id="KW-0805">Transcription regulation</keyword>
<evidence type="ECO:0000313" key="7">
    <source>
        <dbReference type="Proteomes" id="UP001596018"/>
    </source>
</evidence>
<dbReference type="InterPro" id="IPR011075">
    <property type="entry name" value="TetR_C"/>
</dbReference>
<dbReference type="PROSITE" id="PS50977">
    <property type="entry name" value="HTH_TETR_2"/>
    <property type="match status" value="1"/>
</dbReference>
<sequence length="185" mass="19933">MAKALDGAVRVFRERGYNATTIADLTQATGLVAGSIYKAFKDKRGIFLAAFDRYVEERDAMRHLALRHAGNGREQLRELLGLYAAASSGSEGKQGCMVAGSATELATMDADTARRVRAAYARNERLLVRTIRDGQADGSIRADLDSAAAGRLMLCVLQGMRVVGKTGRSHDDMNALVSLALKVLD</sequence>
<accession>A0ABW0JWG4</accession>
<evidence type="ECO:0000256" key="4">
    <source>
        <dbReference type="PROSITE-ProRule" id="PRU00335"/>
    </source>
</evidence>
<evidence type="ECO:0000256" key="1">
    <source>
        <dbReference type="ARBA" id="ARBA00023015"/>
    </source>
</evidence>
<evidence type="ECO:0000256" key="2">
    <source>
        <dbReference type="ARBA" id="ARBA00023125"/>
    </source>
</evidence>